<dbReference type="InterPro" id="IPR036249">
    <property type="entry name" value="Thioredoxin-like_sf"/>
</dbReference>
<evidence type="ECO:0000259" key="2">
    <source>
        <dbReference type="PROSITE" id="PS50404"/>
    </source>
</evidence>
<dbReference type="GO" id="GO:0005737">
    <property type="term" value="C:cytoplasm"/>
    <property type="evidence" value="ECO:0007669"/>
    <property type="project" value="TreeGrafter"/>
</dbReference>
<evidence type="ECO:0000313" key="4">
    <source>
        <dbReference type="Proteomes" id="UP001320245"/>
    </source>
</evidence>
<proteinExistence type="inferred from homology"/>
<comment type="caution">
    <text evidence="3">The sequence shown here is derived from an EMBL/GenBank/DDBJ whole genome shotgun (WGS) entry which is preliminary data.</text>
</comment>
<dbReference type="Pfam" id="PF13417">
    <property type="entry name" value="GST_N_3"/>
    <property type="match status" value="1"/>
</dbReference>
<dbReference type="CDD" id="cd00299">
    <property type="entry name" value="GST_C_family"/>
    <property type="match status" value="1"/>
</dbReference>
<name>A0AAN9TZE4_9PEZI</name>
<organism evidence="3 4">
    <name type="scientific">Cytospora paraplurivora</name>
    <dbReference type="NCBI Taxonomy" id="2898453"/>
    <lineage>
        <taxon>Eukaryota</taxon>
        <taxon>Fungi</taxon>
        <taxon>Dikarya</taxon>
        <taxon>Ascomycota</taxon>
        <taxon>Pezizomycotina</taxon>
        <taxon>Sordariomycetes</taxon>
        <taxon>Sordariomycetidae</taxon>
        <taxon>Diaporthales</taxon>
        <taxon>Cytosporaceae</taxon>
        <taxon>Cytospora</taxon>
    </lineage>
</organism>
<evidence type="ECO:0000313" key="3">
    <source>
        <dbReference type="EMBL" id="KAK7729653.1"/>
    </source>
</evidence>
<comment type="similarity">
    <text evidence="1">Belongs to the GST superfamily.</text>
</comment>
<dbReference type="InterPro" id="IPR004045">
    <property type="entry name" value="Glutathione_S-Trfase_N"/>
</dbReference>
<dbReference type="Gene3D" id="3.40.30.10">
    <property type="entry name" value="Glutaredoxin"/>
    <property type="match status" value="1"/>
</dbReference>
<reference evidence="3 4" key="1">
    <citation type="journal article" date="2023" name="PLoS ONE">
        <title>Cytospora paraplurivora sp. nov. isolated from orchards with fruit tree decline syndrome in Ontario, Canada.</title>
        <authorList>
            <person name="Ilyukhin E."/>
            <person name="Nguyen H.D.T."/>
            <person name="Castle A.J."/>
            <person name="Ellouze W."/>
        </authorList>
    </citation>
    <scope>NUCLEOTIDE SEQUENCE [LARGE SCALE GENOMIC DNA]</scope>
    <source>
        <strain evidence="3 4">FDS-564</strain>
    </source>
</reference>
<dbReference type="AlphaFoldDB" id="A0AAN9TZE4"/>
<feature type="domain" description="GST N-terminal" evidence="2">
    <location>
        <begin position="32"/>
        <end position="111"/>
    </location>
</feature>
<accession>A0AAN9TZE4</accession>
<dbReference type="InterPro" id="IPR040079">
    <property type="entry name" value="Glutathione_S-Trfase"/>
</dbReference>
<dbReference type="PANTHER" id="PTHR43968:SF8">
    <property type="entry name" value="S-TRANSFERASE, PUTATIVE (AFU_ORTHOLOGUE AFUA_2G00590)-RELATED"/>
    <property type="match status" value="1"/>
</dbReference>
<dbReference type="SUPFAM" id="SSF47616">
    <property type="entry name" value="GST C-terminal domain-like"/>
    <property type="match status" value="1"/>
</dbReference>
<keyword evidence="4" id="KW-1185">Reference proteome</keyword>
<dbReference type="SUPFAM" id="SSF52833">
    <property type="entry name" value="Thioredoxin-like"/>
    <property type="match status" value="1"/>
</dbReference>
<dbReference type="SFLD" id="SFLDG00358">
    <property type="entry name" value="Main_(cytGST)"/>
    <property type="match status" value="1"/>
</dbReference>
<dbReference type="InterPro" id="IPR050983">
    <property type="entry name" value="GST_Omega/HSP26"/>
</dbReference>
<dbReference type="EMBL" id="JAJSPL020000069">
    <property type="protein sequence ID" value="KAK7729653.1"/>
    <property type="molecule type" value="Genomic_DNA"/>
</dbReference>
<dbReference type="CDD" id="cd00570">
    <property type="entry name" value="GST_N_family"/>
    <property type="match status" value="1"/>
</dbReference>
<dbReference type="InterPro" id="IPR036282">
    <property type="entry name" value="Glutathione-S-Trfase_C_sf"/>
</dbReference>
<gene>
    <name evidence="3" type="ORF">SLS53_009224</name>
</gene>
<dbReference type="Gene3D" id="1.20.1050.10">
    <property type="match status" value="1"/>
</dbReference>
<dbReference type="PROSITE" id="PS50404">
    <property type="entry name" value="GST_NTER"/>
    <property type="match status" value="1"/>
</dbReference>
<dbReference type="SFLD" id="SFLDS00019">
    <property type="entry name" value="Glutathione_Transferase_(cytos"/>
    <property type="match status" value="1"/>
</dbReference>
<sequence>MQMCDQHRSGDTFALISLQRYIGTPTMASTGDKLVLYTNNTCTWANRANVCLTEIGVPFEERIINVDGPRPAEFLALNPRGLVPVLIFNDQLIIESEIICQFLCDVYPSHLCPPPTTTEGALRRAKMRFFIDTYWNKFHTILFRLFEAPTKDDEETIVDDAIAGIKKEVGPLLADASPFWGASDRLTLAEVIVGPFVIRAVLLSKHGVYPFSLNQRIEAETPEFYRWAIATSSHPSITRLVEEDVIVKRSIAKRGRMRAAAGLN</sequence>
<evidence type="ECO:0000256" key="1">
    <source>
        <dbReference type="ARBA" id="ARBA00007409"/>
    </source>
</evidence>
<dbReference type="PANTHER" id="PTHR43968">
    <property type="match status" value="1"/>
</dbReference>
<dbReference type="Proteomes" id="UP001320245">
    <property type="component" value="Unassembled WGS sequence"/>
</dbReference>
<protein>
    <recommendedName>
        <fullName evidence="2">GST N-terminal domain-containing protein</fullName>
    </recommendedName>
</protein>